<keyword evidence="2" id="KW-1185">Reference proteome</keyword>
<gene>
    <name evidence="1" type="ORF">NLG97_g2678</name>
</gene>
<accession>A0ACC1R082</accession>
<evidence type="ECO:0000313" key="1">
    <source>
        <dbReference type="EMBL" id="KAJ3496412.1"/>
    </source>
</evidence>
<comment type="caution">
    <text evidence="1">The sequence shown here is derived from an EMBL/GenBank/DDBJ whole genome shotgun (WGS) entry which is preliminary data.</text>
</comment>
<organism evidence="1 2">
    <name type="scientific">Lecanicillium saksenae</name>
    <dbReference type="NCBI Taxonomy" id="468837"/>
    <lineage>
        <taxon>Eukaryota</taxon>
        <taxon>Fungi</taxon>
        <taxon>Dikarya</taxon>
        <taxon>Ascomycota</taxon>
        <taxon>Pezizomycotina</taxon>
        <taxon>Sordariomycetes</taxon>
        <taxon>Hypocreomycetidae</taxon>
        <taxon>Hypocreales</taxon>
        <taxon>Cordycipitaceae</taxon>
        <taxon>Lecanicillium</taxon>
    </lineage>
</organism>
<proteinExistence type="predicted"/>
<dbReference type="Proteomes" id="UP001148737">
    <property type="component" value="Unassembled WGS sequence"/>
</dbReference>
<evidence type="ECO:0000313" key="2">
    <source>
        <dbReference type="Proteomes" id="UP001148737"/>
    </source>
</evidence>
<name>A0ACC1R082_9HYPO</name>
<protein>
    <submittedName>
        <fullName evidence="1">Uncharacterized protein</fullName>
    </submittedName>
</protein>
<sequence length="2145" mass="239913">MADWKLLGEVPDSEDEDAFDSQELAPGRDSTTTPIGEIPDTNTHDIWDFPESQNAIEPAQRLPSPNGSLSSSPLSSAQSVDGLPEVTAMLLDGDEDGDTQEPANGGQSAQNSPRIYIELANRAPSIFDDLSRDGPSRKNLNEAAAFQSQDLGIIENAQDLQREAVRLERSLRPRKPIQEHPYLLENAHYSSLIRKHGMRPVQMAMARARAARDENPQDGDFQDDSQGNSLPELNNSSQVLDNNDVDENADLGIFNFPSSSPPKTSPWVSHRRSSNHGSSQGDTDNTSVPDQDLPSLNDLLSKSHPKISPSATKRPKTTYGSSARKRRRHDVVDSDPVDSVTSLSTGKQLAAGPLPPIPRLQLNPPRSVDASPTKTVLTIDNSSSSEEDGNQNEEAQEREGSVSDEPVNERLNYKKRIRGVLPASWLRLDQQASRDKARKDLHTRQRNRTPEKEMRRGVAQTRTISNTVPSTNPTWFFDESEEDEAAPQPATTDDTYHNQSRIVLIPDENSIPVSDDFSDDGSIMEHDTIDTMFNGTTQRRTSSDANELAKPGSSVKKRSSTKNRQQKITASLSAARSHSNGQLKPHRSHTKPTGRSNLKRRATPRPALKPLSVLDVIEPGAPRFLRIAARTAKTRVNQGRTSPSKIVIRLASRVDHVDAMSSLDKWKSGAIPQRREVSEARKERRKQVSRKRPADRTGSQSAAPQNRTQQPKVAASKPRKFVKQTSDGGSARYLPSNNQPHILAPTNVISIDNDEELVPQPEPTQGVRPTQRATADQLRPSRPALLEAEELGKVVPLAFHRSKKFLDRIYRRDNRESSIDTSDSRSELSLDRLSTANLSKIGDEDRVMKTPPQTQQKRHGRPKKSRKPVRIDVDAPQFSHATDPLPTSYTVEIEPQRPQTANPEAKIGGLGPYGTHYTNHFEVFPLDPGVYFHQSTLLGSGIIADCQTHAKRETLLSSCPRVTFQFGTYSCRWGEWNAQTSSELGIVLDLIVEELEKPEGISSSGESAVLEASMFISRYATSALYFENESAIQPFITRVLDVLKSFHSRISGLVFRRTLPERTSQTATRVYDSILILALASLLICTEDNNLMGEKFQLEDLLRTLAGGSMANLLLLGIDRVEAAYMRLQEIANRERGLRENEAAIHSWTLLMQILEISHIPHGSFWDVLKQTIASNDQVSVTDAQIYERIWKTMFTLLPISEFSSSGILMPGKRYQANSDGWMIVQQLLRPVFTVYRENSRQAPSFNNYCRALISRCHYLVQQWGWLRSASIVGAIFDFFGSQNLEHLRNEEINASPRFLEQLAGEPLLSVEAGDKCFHVFLKLLALSIQKLRAAGAIKDIRNLVARTIPNHNRQHLKEQTVHERDLAALRNHHDLLATLFWAAPPDLRPSPGLIERLVAPETSHKEASLINIKCWNQLSRFIVAKGEASTAFKPFHLWRNGFFQKMVQQYDSAASDIQQQLLALPSEVRHTISEEMISSMVSMNKGAVSDVLHASIAASVDVMKHAVDLEAATFCLNTLQLQHIYKQFSIYPPELGWNTLRRAISTLDLFLGCIADFKENEESQQSESQILNSAQADDALLLLDHEISKSYFSMVRCLLSNSSPYEAAAVSENFGGVEQGVGVAVRLAASFINGGLVKLQDLFKRGKYGLFDGPIHKLDFLQRKYLVLVVVTLIKARVDNFSDVDFTLCELWLLVLVKPSSYLKYESQLAESLRQRGECFLPSVDNGLTNSPNYESNLVLFEFTISTMRSSIRDAGPNMKRILTSEHSKALKLVMEQMKDDLKTTSSQPVTHVAYVGFARRIISLIRTHGSEICTLDNFYYQISKDYSPSADDPQLQVAAMVSYGLRLREGDMRVVQQVFFFLFNNFKMALISDSLKEEKKMLRKGMAEDRGITRFVFGKMLPAIIQAAASKAIAYPLLDLYLWAVKNRLRRFTTTYSFTDADLSGLKDVLQSILNGIDGWIMEQAPLTVVKLHTLRSFFAVANLLWPSIYERSLEQNDPPGPWSDVMRLVNTLNQYAISSKDALSQTGFRSSQMRFDEIFAAALLESARNQSTTSADVKGFADNIKQDIDRNWFEVDERISIQTPGKPRGGDGAVQGILHAKWDAARLINGTIAQLTDWLRWKKKMDGGDITREGQMSDAIMF</sequence>
<reference evidence="1" key="1">
    <citation type="submission" date="2022-07" db="EMBL/GenBank/DDBJ databases">
        <title>Genome Sequence of Lecanicillium saksenae.</title>
        <authorList>
            <person name="Buettner E."/>
        </authorList>
    </citation>
    <scope>NUCLEOTIDE SEQUENCE</scope>
    <source>
        <strain evidence="1">VT-O1</strain>
    </source>
</reference>
<dbReference type="EMBL" id="JANAKD010000192">
    <property type="protein sequence ID" value="KAJ3496412.1"/>
    <property type="molecule type" value="Genomic_DNA"/>
</dbReference>